<reference evidence="2" key="1">
    <citation type="journal article" date="2021" name="Nat. Commun.">
        <title>Genetic determinants of endophytism in the Arabidopsis root mycobiome.</title>
        <authorList>
            <person name="Mesny F."/>
            <person name="Miyauchi S."/>
            <person name="Thiergart T."/>
            <person name="Pickel B."/>
            <person name="Atanasova L."/>
            <person name="Karlsson M."/>
            <person name="Huettel B."/>
            <person name="Barry K.W."/>
            <person name="Haridas S."/>
            <person name="Chen C."/>
            <person name="Bauer D."/>
            <person name="Andreopoulos W."/>
            <person name="Pangilinan J."/>
            <person name="LaButti K."/>
            <person name="Riley R."/>
            <person name="Lipzen A."/>
            <person name="Clum A."/>
            <person name="Drula E."/>
            <person name="Henrissat B."/>
            <person name="Kohler A."/>
            <person name="Grigoriev I.V."/>
            <person name="Martin F.M."/>
            <person name="Hacquard S."/>
        </authorList>
    </citation>
    <scope>NUCLEOTIDE SEQUENCE</scope>
    <source>
        <strain evidence="2">MPI-CAGE-AT-0147</strain>
    </source>
</reference>
<accession>A0A9P9EBU3</accession>
<keyword evidence="3" id="KW-1185">Reference proteome</keyword>
<dbReference type="EMBL" id="JAGMUV010000015">
    <property type="protein sequence ID" value="KAH7133661.1"/>
    <property type="molecule type" value="Genomic_DNA"/>
</dbReference>
<evidence type="ECO:0000313" key="2">
    <source>
        <dbReference type="EMBL" id="KAH7133661.1"/>
    </source>
</evidence>
<dbReference type="AlphaFoldDB" id="A0A9P9EBU3"/>
<sequence>MGCSLSLWLFFAFTFVHAFCLTLTQLTSNWHRFVAAGKATEYCVQGSSSWAWLCHEVRNSNCASRHALRPSTAYSALRAVPRRWAGTPTTSLVAF</sequence>
<proteinExistence type="predicted"/>
<name>A0A9P9EBU3_9HYPO</name>
<evidence type="ECO:0008006" key="4">
    <source>
        <dbReference type="Google" id="ProtNLM"/>
    </source>
</evidence>
<feature type="chain" id="PRO_5040279908" description="Secreted protein" evidence="1">
    <location>
        <begin position="19"/>
        <end position="95"/>
    </location>
</feature>
<evidence type="ECO:0000256" key="1">
    <source>
        <dbReference type="SAM" id="SignalP"/>
    </source>
</evidence>
<keyword evidence="1" id="KW-0732">Signal</keyword>
<evidence type="ECO:0000313" key="3">
    <source>
        <dbReference type="Proteomes" id="UP000738349"/>
    </source>
</evidence>
<gene>
    <name evidence="2" type="ORF">EDB81DRAFT_804912</name>
</gene>
<protein>
    <recommendedName>
        <fullName evidence="4">Secreted protein</fullName>
    </recommendedName>
</protein>
<comment type="caution">
    <text evidence="2">The sequence shown here is derived from an EMBL/GenBank/DDBJ whole genome shotgun (WGS) entry which is preliminary data.</text>
</comment>
<feature type="signal peptide" evidence="1">
    <location>
        <begin position="1"/>
        <end position="18"/>
    </location>
</feature>
<organism evidence="2 3">
    <name type="scientific">Dactylonectria macrodidyma</name>
    <dbReference type="NCBI Taxonomy" id="307937"/>
    <lineage>
        <taxon>Eukaryota</taxon>
        <taxon>Fungi</taxon>
        <taxon>Dikarya</taxon>
        <taxon>Ascomycota</taxon>
        <taxon>Pezizomycotina</taxon>
        <taxon>Sordariomycetes</taxon>
        <taxon>Hypocreomycetidae</taxon>
        <taxon>Hypocreales</taxon>
        <taxon>Nectriaceae</taxon>
        <taxon>Dactylonectria</taxon>
    </lineage>
</organism>
<dbReference type="Proteomes" id="UP000738349">
    <property type="component" value="Unassembled WGS sequence"/>
</dbReference>